<organism evidence="7 8">
    <name type="scientific">Stereocaulon virgatum</name>
    <dbReference type="NCBI Taxonomy" id="373712"/>
    <lineage>
        <taxon>Eukaryota</taxon>
        <taxon>Fungi</taxon>
        <taxon>Dikarya</taxon>
        <taxon>Ascomycota</taxon>
        <taxon>Pezizomycotina</taxon>
        <taxon>Lecanoromycetes</taxon>
        <taxon>OSLEUM clade</taxon>
        <taxon>Lecanoromycetidae</taxon>
        <taxon>Lecanorales</taxon>
        <taxon>Lecanorineae</taxon>
        <taxon>Stereocaulaceae</taxon>
        <taxon>Stereocaulon</taxon>
    </lineage>
</organism>
<name>A0ABR4ACW6_9LECA</name>
<feature type="region of interest" description="Disordered" evidence="6">
    <location>
        <begin position="474"/>
        <end position="501"/>
    </location>
</feature>
<evidence type="ECO:0000256" key="2">
    <source>
        <dbReference type="ARBA" id="ARBA00022491"/>
    </source>
</evidence>
<accession>A0ABR4ACW6</accession>
<evidence type="ECO:0000256" key="6">
    <source>
        <dbReference type="SAM" id="MobiDB-lite"/>
    </source>
</evidence>
<dbReference type="SMART" id="SM01401">
    <property type="entry name" value="Sds3"/>
    <property type="match status" value="1"/>
</dbReference>
<dbReference type="PANTHER" id="PTHR21964">
    <property type="entry name" value="BREAST CANCER METASTASIS-SUPPRESSOR 1"/>
    <property type="match status" value="1"/>
</dbReference>
<keyword evidence="5" id="KW-0539">Nucleus</keyword>
<dbReference type="InterPro" id="IPR013907">
    <property type="entry name" value="Sds3"/>
</dbReference>
<evidence type="ECO:0000313" key="7">
    <source>
        <dbReference type="EMBL" id="KAL2042544.1"/>
    </source>
</evidence>
<reference evidence="7 8" key="1">
    <citation type="submission" date="2024-09" db="EMBL/GenBank/DDBJ databases">
        <title>Rethinking Asexuality: The Enigmatic Case of Functional Sexual Genes in Lepraria (Stereocaulaceae).</title>
        <authorList>
            <person name="Doellman M."/>
            <person name="Sun Y."/>
            <person name="Barcenas-Pena A."/>
            <person name="Lumbsch H.T."/>
            <person name="Grewe F."/>
        </authorList>
    </citation>
    <scope>NUCLEOTIDE SEQUENCE [LARGE SCALE GENOMIC DNA]</scope>
    <source>
        <strain evidence="7 8">Mercado 3170</strain>
    </source>
</reference>
<dbReference type="EMBL" id="JBEFKJ010000014">
    <property type="protein sequence ID" value="KAL2042544.1"/>
    <property type="molecule type" value="Genomic_DNA"/>
</dbReference>
<keyword evidence="4" id="KW-0804">Transcription</keyword>
<gene>
    <name evidence="7" type="ORF">N7G274_005038</name>
</gene>
<dbReference type="Proteomes" id="UP001590950">
    <property type="component" value="Unassembled WGS sequence"/>
</dbReference>
<evidence type="ECO:0000313" key="8">
    <source>
        <dbReference type="Proteomes" id="UP001590950"/>
    </source>
</evidence>
<feature type="compositionally biased region" description="Polar residues" evidence="6">
    <location>
        <begin position="221"/>
        <end position="237"/>
    </location>
</feature>
<comment type="caution">
    <text evidence="7">The sequence shown here is derived from an EMBL/GenBank/DDBJ whole genome shotgun (WGS) entry which is preliminary data.</text>
</comment>
<evidence type="ECO:0000256" key="1">
    <source>
        <dbReference type="ARBA" id="ARBA00004123"/>
    </source>
</evidence>
<evidence type="ECO:0000256" key="3">
    <source>
        <dbReference type="ARBA" id="ARBA00023015"/>
    </source>
</evidence>
<protein>
    <submittedName>
        <fullName evidence="7">Uncharacterized protein</fullName>
    </submittedName>
</protein>
<feature type="region of interest" description="Disordered" evidence="6">
    <location>
        <begin position="79"/>
        <end position="102"/>
    </location>
</feature>
<evidence type="ECO:0000256" key="4">
    <source>
        <dbReference type="ARBA" id="ARBA00023163"/>
    </source>
</evidence>
<comment type="subcellular location">
    <subcellularLocation>
        <location evidence="1">Nucleus</location>
    </subcellularLocation>
</comment>
<sequence>MAYSPSPHTAIAGKSTQFSRLSGSPPVRLPLSKRDKKRLNMADKLTEISNNFAANRDAIYRQQLQAYQADINFIQAANPYDNKPLDDPADDPLEEAVGSAGASTQGSLRQFQQVLSNGGGRIEPTFKTGKYASKYVQEINNAMEQRDVDLTTLAYQHNFRINQIQKEHEYQVAVAHQEHQLQLETLRQRLIFNVNRKKADLQREKERLDIADTSALLHHPSQFTINNTASPGGPQSNRKTRHTRHRLEMEDLDPTGGNNKRKRKALNDAENGSPTPAGRDVEPTFKEANAKLEAHQYTAPLYSIERLFTEKDFNNHLQQACYDVIDNLKRRKLNADSSTNPGPFMPTTADVSDLEDEVEPNFGADGAVDDVLLTAPEMGRTVTNTSYHATRSTRVLNINNGLAAGESLGELAGRHAGATLIGTYQKDKKKEDDYNRAPALTDVEAEADLAWMKTLMAEEDEGKTVNTKLLDDLLEEREDHVGTGRTESSPQAGSAVEVKEA</sequence>
<proteinExistence type="predicted"/>
<keyword evidence="3" id="KW-0805">Transcription regulation</keyword>
<evidence type="ECO:0000256" key="5">
    <source>
        <dbReference type="ARBA" id="ARBA00023242"/>
    </source>
</evidence>
<keyword evidence="8" id="KW-1185">Reference proteome</keyword>
<feature type="region of interest" description="Disordered" evidence="6">
    <location>
        <begin position="1"/>
        <end position="33"/>
    </location>
</feature>
<dbReference type="Pfam" id="PF08598">
    <property type="entry name" value="Sds3"/>
    <property type="match status" value="1"/>
</dbReference>
<feature type="region of interest" description="Disordered" evidence="6">
    <location>
        <begin position="219"/>
        <end position="282"/>
    </location>
</feature>
<keyword evidence="2" id="KW-0678">Repressor</keyword>